<sequence>MTFMTNQSGLLQDDFESRNTSRNLFRGFVIAAGVFLLVAVITAIAFVFLYQPIVPATQLVYAIQRLDSQSEIVTSSEMVEPLTRRLRHFFGPGMQVNALDEAHVEVILPTQDPMDLAVAKDLLVSAGVLRFLPIADRDQNISLSKRVEQAGDPPSLSRDVLNTDGTIVGRWVTVGFDDTAMLNDRITSLNVDLRSPIVRDSETGEVLSLPNQVLGNDNKIKIAQWMQEQAIRSIDVLTLVEETQAVNGEDLAFAAVTFDERGDPAVAFTFNDAGSKKMEALTITHSPKGNSLTQLGVVLDDQLITPHYSPRTC</sequence>
<keyword evidence="1" id="KW-0472">Membrane</keyword>
<reference evidence="3 4" key="1">
    <citation type="submission" date="2017-06" db="EMBL/GenBank/DDBJ databases">
        <title>Description of Rhodopirellula bahusiensis sp. nov.</title>
        <authorList>
            <person name="Kizina J."/>
            <person name="Harder J."/>
        </authorList>
    </citation>
    <scope>NUCLEOTIDE SEQUENCE [LARGE SCALE GENOMIC DNA]</scope>
    <source>
        <strain evidence="3 4">SWK21</strain>
    </source>
</reference>
<keyword evidence="1" id="KW-0812">Transmembrane</keyword>
<dbReference type="EMBL" id="NIZW01000050">
    <property type="protein sequence ID" value="PHQ31433.1"/>
    <property type="molecule type" value="Genomic_DNA"/>
</dbReference>
<evidence type="ECO:0000259" key="2">
    <source>
        <dbReference type="Pfam" id="PF22599"/>
    </source>
</evidence>
<dbReference type="Gene3D" id="3.30.1360.200">
    <property type="match status" value="1"/>
</dbReference>
<name>A0A2G1VXC6_9BACT</name>
<keyword evidence="1" id="KW-1133">Transmembrane helix</keyword>
<proteinExistence type="predicted"/>
<feature type="domain" description="SecDF P1 head subdomain" evidence="2">
    <location>
        <begin position="238"/>
        <end position="305"/>
    </location>
</feature>
<dbReference type="InterPro" id="IPR054384">
    <property type="entry name" value="SecDF_P1_head"/>
</dbReference>
<protein>
    <recommendedName>
        <fullName evidence="2">SecDF P1 head subdomain domain-containing protein</fullName>
    </recommendedName>
</protein>
<dbReference type="Pfam" id="PF22599">
    <property type="entry name" value="SecDF_P1_head"/>
    <property type="match status" value="1"/>
</dbReference>
<evidence type="ECO:0000313" key="3">
    <source>
        <dbReference type="EMBL" id="PHQ31433.1"/>
    </source>
</evidence>
<feature type="transmembrane region" description="Helical" evidence="1">
    <location>
        <begin position="28"/>
        <end position="50"/>
    </location>
</feature>
<dbReference type="AlphaFoldDB" id="A0A2G1VXC6"/>
<comment type="caution">
    <text evidence="3">The sequence shown here is derived from an EMBL/GenBank/DDBJ whole genome shotgun (WGS) entry which is preliminary data.</text>
</comment>
<accession>A0A2G1VXC6</accession>
<organism evidence="3 4">
    <name type="scientific">Rhodopirellula bahusiensis</name>
    <dbReference type="NCBI Taxonomy" id="2014065"/>
    <lineage>
        <taxon>Bacteria</taxon>
        <taxon>Pseudomonadati</taxon>
        <taxon>Planctomycetota</taxon>
        <taxon>Planctomycetia</taxon>
        <taxon>Pirellulales</taxon>
        <taxon>Pirellulaceae</taxon>
        <taxon>Rhodopirellula</taxon>
    </lineage>
</organism>
<evidence type="ECO:0000256" key="1">
    <source>
        <dbReference type="SAM" id="Phobius"/>
    </source>
</evidence>
<keyword evidence="4" id="KW-1185">Reference proteome</keyword>
<dbReference type="Proteomes" id="UP000225740">
    <property type="component" value="Unassembled WGS sequence"/>
</dbReference>
<evidence type="ECO:0000313" key="4">
    <source>
        <dbReference type="Proteomes" id="UP000225740"/>
    </source>
</evidence>
<gene>
    <name evidence="3" type="ORF">CEE69_30980</name>
</gene>